<comment type="similarity">
    <text evidence="2">Belongs to the UPF0754 family.</text>
</comment>
<accession>A0A9J6P0Z9</accession>
<dbReference type="PANTHER" id="PTHR35791:SF1">
    <property type="entry name" value="UPF0754 MEMBRANE PROTEIN YHEB"/>
    <property type="match status" value="1"/>
</dbReference>
<gene>
    <name evidence="7" type="ORF">KDK92_09050</name>
</gene>
<name>A0A9J6P0Z9_9CLOT</name>
<comment type="subcellular location">
    <subcellularLocation>
        <location evidence="1">Endomembrane system</location>
    </subcellularLocation>
</comment>
<evidence type="ECO:0000256" key="4">
    <source>
        <dbReference type="ARBA" id="ARBA00022989"/>
    </source>
</evidence>
<protein>
    <submittedName>
        <fullName evidence="7">DUF445 family protein</fullName>
    </submittedName>
</protein>
<feature type="transmembrane region" description="Helical" evidence="6">
    <location>
        <begin position="6"/>
        <end position="26"/>
    </location>
</feature>
<evidence type="ECO:0000256" key="1">
    <source>
        <dbReference type="ARBA" id="ARBA00004308"/>
    </source>
</evidence>
<evidence type="ECO:0000256" key="5">
    <source>
        <dbReference type="ARBA" id="ARBA00023136"/>
    </source>
</evidence>
<dbReference type="PANTHER" id="PTHR35791">
    <property type="entry name" value="UPF0754 MEMBRANE PROTEIN YHEB"/>
    <property type="match status" value="1"/>
</dbReference>
<dbReference type="RefSeq" id="WP_250858910.1">
    <property type="nucleotide sequence ID" value="NZ_JAGSOJ010000002.1"/>
</dbReference>
<proteinExistence type="inferred from homology"/>
<keyword evidence="5 6" id="KW-0472">Membrane</keyword>
<keyword evidence="8" id="KW-1185">Reference proteome</keyword>
<comment type="caution">
    <text evidence="7">The sequence shown here is derived from an EMBL/GenBank/DDBJ whole genome shotgun (WGS) entry which is preliminary data.</text>
</comment>
<dbReference type="GO" id="GO:0012505">
    <property type="term" value="C:endomembrane system"/>
    <property type="evidence" value="ECO:0007669"/>
    <property type="project" value="UniProtKB-SubCell"/>
</dbReference>
<evidence type="ECO:0000256" key="6">
    <source>
        <dbReference type="SAM" id="Phobius"/>
    </source>
</evidence>
<reference evidence="7" key="2">
    <citation type="submission" date="2021-04" db="EMBL/GenBank/DDBJ databases">
        <authorList>
            <person name="Dong X."/>
        </authorList>
    </citation>
    <scope>NUCLEOTIDE SEQUENCE</scope>
    <source>
        <strain evidence="7">ZWT</strain>
    </source>
</reference>
<evidence type="ECO:0000313" key="7">
    <source>
        <dbReference type="EMBL" id="MCM1989886.1"/>
    </source>
</evidence>
<keyword evidence="4 6" id="KW-1133">Transmembrane helix</keyword>
<dbReference type="InterPro" id="IPR007383">
    <property type="entry name" value="DUF445"/>
</dbReference>
<evidence type="ECO:0000256" key="2">
    <source>
        <dbReference type="ARBA" id="ARBA00008053"/>
    </source>
</evidence>
<keyword evidence="3 6" id="KW-0812">Transmembrane</keyword>
<evidence type="ECO:0000313" key="8">
    <source>
        <dbReference type="Proteomes" id="UP001056429"/>
    </source>
</evidence>
<dbReference type="AlphaFoldDB" id="A0A9J6P0Z9"/>
<dbReference type="EMBL" id="JAGSOJ010000002">
    <property type="protein sequence ID" value="MCM1989886.1"/>
    <property type="molecule type" value="Genomic_DNA"/>
</dbReference>
<dbReference type="Pfam" id="PF04286">
    <property type="entry name" value="DUF445"/>
    <property type="match status" value="1"/>
</dbReference>
<dbReference type="Proteomes" id="UP001056429">
    <property type="component" value="Unassembled WGS sequence"/>
</dbReference>
<organism evidence="7 8">
    <name type="scientific">Oceanirhabdus seepicola</name>
    <dbReference type="NCBI Taxonomy" id="2828781"/>
    <lineage>
        <taxon>Bacteria</taxon>
        <taxon>Bacillati</taxon>
        <taxon>Bacillota</taxon>
        <taxon>Clostridia</taxon>
        <taxon>Eubacteriales</taxon>
        <taxon>Clostridiaceae</taxon>
        <taxon>Oceanirhabdus</taxon>
    </lineage>
</organism>
<sequence length="504" mass="57516">MKILLTGLIGALIGYVTNWLAIKMLFRPYKEVRIMGIKVPFTPGLIPKEKARIAKSVGNGIGDHLLTEETIQEHLCGEKVDNAIRTWMNIKIKELIEKKETLKTLLKKMIGKRYEGLKEYVVNLTVGYSKKVLDNEETRAKLFKIIKGEIEKLISIKIEDIIKHDLSIKFQDYALKKIKGIKESDDIKVTISNAMVSFINDDINTLKKLNQIIPESTQETIYSLVENNREEICSKIINALEKESVKEEIISSINDLVNTKLSPMIAMFVKGESIYPLIISTLNSYLEEDENRMMIVGLVNNEIKNLLDNTVGEIVEKYGQDKIKSIIHEVSSILLDNFINNETIDDLFNRFLNSFDKDITLKEFVEKIDEEALENIDRYIEKIFESIIKKVEENNYIEKSVIKIMELIESIHIGEILEKNNGMAEAIEIETVALYKGFMENNSAKITQMIDIPAVVEEKIHEFEMAEMEEIILEIASKELKAITWFGALLGFAMGVISQVVGSI</sequence>
<reference evidence="7" key="1">
    <citation type="journal article" date="2021" name="mSystems">
        <title>Bacteria and Archaea Synergistically Convert Glycine Betaine to Biogenic Methane in the Formosa Cold Seep of the South China Sea.</title>
        <authorList>
            <person name="Li L."/>
            <person name="Zhang W."/>
            <person name="Zhang S."/>
            <person name="Song L."/>
            <person name="Sun Q."/>
            <person name="Zhang H."/>
            <person name="Xiang H."/>
            <person name="Dong X."/>
        </authorList>
    </citation>
    <scope>NUCLEOTIDE SEQUENCE</scope>
    <source>
        <strain evidence="7">ZWT</strain>
    </source>
</reference>
<evidence type="ECO:0000256" key="3">
    <source>
        <dbReference type="ARBA" id="ARBA00022692"/>
    </source>
</evidence>